<evidence type="ECO:0000313" key="2">
    <source>
        <dbReference type="Proteomes" id="UP001500936"/>
    </source>
</evidence>
<reference evidence="2" key="1">
    <citation type="journal article" date="2019" name="Int. J. Syst. Evol. Microbiol.">
        <title>The Global Catalogue of Microorganisms (GCM) 10K type strain sequencing project: providing services to taxonomists for standard genome sequencing and annotation.</title>
        <authorList>
            <consortium name="The Broad Institute Genomics Platform"/>
            <consortium name="The Broad Institute Genome Sequencing Center for Infectious Disease"/>
            <person name="Wu L."/>
            <person name="Ma J."/>
        </authorList>
    </citation>
    <scope>NUCLEOTIDE SEQUENCE [LARGE SCALE GENOMIC DNA]</scope>
    <source>
        <strain evidence="2">JCM 17925</strain>
    </source>
</reference>
<comment type="caution">
    <text evidence="1">The sequence shown here is derived from an EMBL/GenBank/DDBJ whole genome shotgun (WGS) entry which is preliminary data.</text>
</comment>
<sequence length="51" mass="5758">MEIAVKLKIGKLPFFKVSVDELMQQAVLDGFRILPVANEHIAAYPTIPLYE</sequence>
<accession>A0ABP8KSC8</accession>
<evidence type="ECO:0000313" key="1">
    <source>
        <dbReference type="EMBL" id="GAA4414099.1"/>
    </source>
</evidence>
<name>A0ABP8KSC8_9BACT</name>
<keyword evidence="2" id="KW-1185">Reference proteome</keyword>
<dbReference type="Proteomes" id="UP001500936">
    <property type="component" value="Unassembled WGS sequence"/>
</dbReference>
<dbReference type="EMBL" id="BAABHB010000011">
    <property type="protein sequence ID" value="GAA4414099.1"/>
    <property type="molecule type" value="Genomic_DNA"/>
</dbReference>
<gene>
    <name evidence="1" type="ORF">GCM10023187_43130</name>
</gene>
<protein>
    <submittedName>
        <fullName evidence="1">Uncharacterized protein</fullName>
    </submittedName>
</protein>
<organism evidence="1 2">
    <name type="scientific">Nibrella viscosa</name>
    <dbReference type="NCBI Taxonomy" id="1084524"/>
    <lineage>
        <taxon>Bacteria</taxon>
        <taxon>Pseudomonadati</taxon>
        <taxon>Bacteroidota</taxon>
        <taxon>Cytophagia</taxon>
        <taxon>Cytophagales</taxon>
        <taxon>Spirosomataceae</taxon>
        <taxon>Nibrella</taxon>
    </lineage>
</organism>
<proteinExistence type="predicted"/>